<reference evidence="2 3" key="1">
    <citation type="submission" date="2024-03" db="EMBL/GenBank/DDBJ databases">
        <title>Two novel species of the genus Flavobacterium exhibiting potentially degradation of complex polysaccharides.</title>
        <authorList>
            <person name="Lian X."/>
        </authorList>
    </citation>
    <scope>NUCLEOTIDE SEQUENCE [LARGE SCALE GENOMIC DNA]</scope>
    <source>
        <strain evidence="3">j3</strain>
    </source>
</reference>
<comment type="caution">
    <text evidence="2">The sequence shown here is derived from an EMBL/GenBank/DDBJ whole genome shotgun (WGS) entry which is preliminary data.</text>
</comment>
<organism evidence="2 3">
    <name type="scientific">Flavobacterium aureirubrum</name>
    <dbReference type="NCBI Taxonomy" id="3133147"/>
    <lineage>
        <taxon>Bacteria</taxon>
        <taxon>Pseudomonadati</taxon>
        <taxon>Bacteroidota</taxon>
        <taxon>Flavobacteriia</taxon>
        <taxon>Flavobacteriales</taxon>
        <taxon>Flavobacteriaceae</taxon>
        <taxon>Flavobacterium</taxon>
    </lineage>
</organism>
<proteinExistence type="predicted"/>
<keyword evidence="1" id="KW-1133">Transmembrane helix</keyword>
<evidence type="ECO:0000256" key="1">
    <source>
        <dbReference type="SAM" id="Phobius"/>
    </source>
</evidence>
<gene>
    <name evidence="2" type="ORF">WFZ85_00935</name>
</gene>
<name>A0ABU9N0B6_9FLAO</name>
<protein>
    <submittedName>
        <fullName evidence="2">Uncharacterized protein</fullName>
    </submittedName>
</protein>
<sequence length="110" mass="11548">MAIALAVAQVVGIVMVELIPFVSLSGIAKAGEVVREIASTGVLSPLDVRFTELPIQITLLRATAVTFVGLGLIIRLLALVKVPALVTTDTEPVVLEVDNVAEIKVAEFTV</sequence>
<accession>A0ABU9N0B6</accession>
<dbReference type="Proteomes" id="UP001460072">
    <property type="component" value="Unassembled WGS sequence"/>
</dbReference>
<evidence type="ECO:0000313" key="3">
    <source>
        <dbReference type="Proteomes" id="UP001460072"/>
    </source>
</evidence>
<dbReference type="RefSeq" id="WP_342694408.1">
    <property type="nucleotide sequence ID" value="NZ_JBCGDO010000001.1"/>
</dbReference>
<keyword evidence="1" id="KW-0472">Membrane</keyword>
<keyword evidence="1" id="KW-0812">Transmembrane</keyword>
<keyword evidence="3" id="KW-1185">Reference proteome</keyword>
<feature type="transmembrane region" description="Helical" evidence="1">
    <location>
        <begin position="54"/>
        <end position="78"/>
    </location>
</feature>
<dbReference type="EMBL" id="JBCGDO010000001">
    <property type="protein sequence ID" value="MEM0541171.1"/>
    <property type="molecule type" value="Genomic_DNA"/>
</dbReference>
<evidence type="ECO:0000313" key="2">
    <source>
        <dbReference type="EMBL" id="MEM0541171.1"/>
    </source>
</evidence>